<keyword evidence="3" id="KW-1185">Reference proteome</keyword>
<proteinExistence type="predicted"/>
<organism evidence="2 3">
    <name type="scientific">Geranomyces variabilis</name>
    <dbReference type="NCBI Taxonomy" id="109894"/>
    <lineage>
        <taxon>Eukaryota</taxon>
        <taxon>Fungi</taxon>
        <taxon>Fungi incertae sedis</taxon>
        <taxon>Chytridiomycota</taxon>
        <taxon>Chytridiomycota incertae sedis</taxon>
        <taxon>Chytridiomycetes</taxon>
        <taxon>Spizellomycetales</taxon>
        <taxon>Powellomycetaceae</taxon>
        <taxon>Geranomyces</taxon>
    </lineage>
</organism>
<dbReference type="AlphaFoldDB" id="A0AAD5TII3"/>
<reference evidence="2" key="1">
    <citation type="submission" date="2020-05" db="EMBL/GenBank/DDBJ databases">
        <title>Phylogenomic resolution of chytrid fungi.</title>
        <authorList>
            <person name="Stajich J.E."/>
            <person name="Amses K."/>
            <person name="Simmons R."/>
            <person name="Seto K."/>
            <person name="Myers J."/>
            <person name="Bonds A."/>
            <person name="Quandt C.A."/>
            <person name="Barry K."/>
            <person name="Liu P."/>
            <person name="Grigoriev I."/>
            <person name="Longcore J.E."/>
            <person name="James T.Y."/>
        </authorList>
    </citation>
    <scope>NUCLEOTIDE SEQUENCE</scope>
    <source>
        <strain evidence="2">JEL0379</strain>
    </source>
</reference>
<feature type="signal peptide" evidence="1">
    <location>
        <begin position="1"/>
        <end position="23"/>
    </location>
</feature>
<evidence type="ECO:0000256" key="1">
    <source>
        <dbReference type="SAM" id="SignalP"/>
    </source>
</evidence>
<feature type="chain" id="PRO_5042075401" evidence="1">
    <location>
        <begin position="24"/>
        <end position="210"/>
    </location>
</feature>
<protein>
    <submittedName>
        <fullName evidence="2">Uncharacterized protein</fullName>
    </submittedName>
</protein>
<evidence type="ECO:0000313" key="2">
    <source>
        <dbReference type="EMBL" id="KAJ3171803.1"/>
    </source>
</evidence>
<sequence length="210" mass="22348">MSCGLVCVLALVALVAPATTVTGSPVLAPRDNGTECTREGFPLWHLINDADARGVGNLTDHVAWGKKVSSPCECATSVRNVAGPQAPIFVWDSKSGKCYPKGIASAPNGDKDTKHTLLIADMYVDPQATDAEPSYTTGNVSFVTKNCTTLRLPSDAPTDTCTGLIKLNSQFQFAVDTVGPKKKTSCELCTWDHVKGRILGYQLAIYGEGR</sequence>
<dbReference type="Proteomes" id="UP001212152">
    <property type="component" value="Unassembled WGS sequence"/>
</dbReference>
<name>A0AAD5TII3_9FUNG</name>
<accession>A0AAD5TII3</accession>
<keyword evidence="1" id="KW-0732">Signal</keyword>
<comment type="caution">
    <text evidence="2">The sequence shown here is derived from an EMBL/GenBank/DDBJ whole genome shotgun (WGS) entry which is preliminary data.</text>
</comment>
<dbReference type="EMBL" id="JADGJQ010000084">
    <property type="protein sequence ID" value="KAJ3171803.1"/>
    <property type="molecule type" value="Genomic_DNA"/>
</dbReference>
<gene>
    <name evidence="2" type="ORF">HDU87_008271</name>
</gene>
<evidence type="ECO:0000313" key="3">
    <source>
        <dbReference type="Proteomes" id="UP001212152"/>
    </source>
</evidence>